<protein>
    <submittedName>
        <fullName evidence="2">Glycosyltransferase family 2 protein</fullName>
        <ecNumber evidence="2">2.4.-.-</ecNumber>
    </submittedName>
</protein>
<dbReference type="Pfam" id="PF00535">
    <property type="entry name" value="Glycos_transf_2"/>
    <property type="match status" value="1"/>
</dbReference>
<dbReference type="EC" id="2.4.-.-" evidence="2"/>
<dbReference type="InterPro" id="IPR050834">
    <property type="entry name" value="Glycosyltransf_2"/>
</dbReference>
<feature type="domain" description="Glycosyltransferase 2-like" evidence="1">
    <location>
        <begin position="5"/>
        <end position="116"/>
    </location>
</feature>
<keyword evidence="2" id="KW-0328">Glycosyltransferase</keyword>
<dbReference type="RefSeq" id="WP_377178283.1">
    <property type="nucleotide sequence ID" value="NZ_JBHUJB010000046.1"/>
</dbReference>
<accession>A0ABW4ZCA4</accession>
<keyword evidence="3" id="KW-1185">Reference proteome</keyword>
<evidence type="ECO:0000313" key="3">
    <source>
        <dbReference type="Proteomes" id="UP001597389"/>
    </source>
</evidence>
<proteinExistence type="predicted"/>
<dbReference type="SUPFAM" id="SSF53448">
    <property type="entry name" value="Nucleotide-diphospho-sugar transferases"/>
    <property type="match status" value="1"/>
</dbReference>
<dbReference type="EMBL" id="JBHUJB010000046">
    <property type="protein sequence ID" value="MFD2159518.1"/>
    <property type="molecule type" value="Genomic_DNA"/>
</dbReference>
<dbReference type="Proteomes" id="UP001597389">
    <property type="component" value="Unassembled WGS sequence"/>
</dbReference>
<organism evidence="2 3">
    <name type="scientific">Rubritalea tangerina</name>
    <dbReference type="NCBI Taxonomy" id="430798"/>
    <lineage>
        <taxon>Bacteria</taxon>
        <taxon>Pseudomonadati</taxon>
        <taxon>Verrucomicrobiota</taxon>
        <taxon>Verrucomicrobiia</taxon>
        <taxon>Verrucomicrobiales</taxon>
        <taxon>Rubritaleaceae</taxon>
        <taxon>Rubritalea</taxon>
    </lineage>
</organism>
<comment type="caution">
    <text evidence="2">The sequence shown here is derived from an EMBL/GenBank/DDBJ whole genome shotgun (WGS) entry which is preliminary data.</text>
</comment>
<reference evidence="3" key="1">
    <citation type="journal article" date="2019" name="Int. J. Syst. Evol. Microbiol.">
        <title>The Global Catalogue of Microorganisms (GCM) 10K type strain sequencing project: providing services to taxonomists for standard genome sequencing and annotation.</title>
        <authorList>
            <consortium name="The Broad Institute Genomics Platform"/>
            <consortium name="The Broad Institute Genome Sequencing Center for Infectious Disease"/>
            <person name="Wu L."/>
            <person name="Ma J."/>
        </authorList>
    </citation>
    <scope>NUCLEOTIDE SEQUENCE [LARGE SCALE GENOMIC DNA]</scope>
    <source>
        <strain evidence="3">CCUG 57942</strain>
    </source>
</reference>
<evidence type="ECO:0000259" key="1">
    <source>
        <dbReference type="Pfam" id="PF00535"/>
    </source>
</evidence>
<sequence>MKITAIIDSYNSAAYLGEAIQSVLDQTRLPDEFLVVDDESPDGSVEIAERMLRDVPWARVVEKKNGGQLSCVSEGVVHATGDIVALLDSDDIWHANHLELAEEQFRKEPKLSLYFSACKEFGEGEKNLYRSYAPGLLGRTQVLTAVGNSYVGGLNSALVAKVEDLKPYLPLPRDLERDWIVNADNITIWLTSLSGGLKYASSEVTVQYRVHATNNHKSLSKYPARIQRKAATARFFEYCRRQFYISGDFAKLLPQEYRAHPTRTPELKKEYLRALSKASHSIGLRASIVAYLRIQLGK</sequence>
<dbReference type="InterPro" id="IPR029044">
    <property type="entry name" value="Nucleotide-diphossugar_trans"/>
</dbReference>
<dbReference type="GO" id="GO:0016757">
    <property type="term" value="F:glycosyltransferase activity"/>
    <property type="evidence" value="ECO:0007669"/>
    <property type="project" value="UniProtKB-KW"/>
</dbReference>
<dbReference type="PANTHER" id="PTHR43685">
    <property type="entry name" value="GLYCOSYLTRANSFERASE"/>
    <property type="match status" value="1"/>
</dbReference>
<gene>
    <name evidence="2" type="ORF">ACFSW8_11455</name>
</gene>
<dbReference type="Gene3D" id="3.90.550.10">
    <property type="entry name" value="Spore Coat Polysaccharide Biosynthesis Protein SpsA, Chain A"/>
    <property type="match status" value="1"/>
</dbReference>
<evidence type="ECO:0000313" key="2">
    <source>
        <dbReference type="EMBL" id="MFD2159518.1"/>
    </source>
</evidence>
<dbReference type="PANTHER" id="PTHR43685:SF2">
    <property type="entry name" value="GLYCOSYLTRANSFERASE 2-LIKE DOMAIN-CONTAINING PROTEIN"/>
    <property type="match status" value="1"/>
</dbReference>
<keyword evidence="2" id="KW-0808">Transferase</keyword>
<name>A0ABW4ZCA4_9BACT</name>
<dbReference type="InterPro" id="IPR001173">
    <property type="entry name" value="Glyco_trans_2-like"/>
</dbReference>